<feature type="compositionally biased region" description="Basic residues" evidence="4">
    <location>
        <begin position="227"/>
        <end position="239"/>
    </location>
</feature>
<evidence type="ECO:0000256" key="4">
    <source>
        <dbReference type="SAM" id="MobiDB-lite"/>
    </source>
</evidence>
<dbReference type="Pfam" id="PF13920">
    <property type="entry name" value="zf-C3HC4_3"/>
    <property type="match status" value="1"/>
</dbReference>
<evidence type="ECO:0000256" key="1">
    <source>
        <dbReference type="ARBA" id="ARBA00022771"/>
    </source>
</evidence>
<reference evidence="6 8" key="2">
    <citation type="journal article" date="2013" name="Nature">
        <title>Insights into bilaterian evolution from three spiralian genomes.</title>
        <authorList>
            <person name="Simakov O."/>
            <person name="Marletaz F."/>
            <person name="Cho S.J."/>
            <person name="Edsinger-Gonzales E."/>
            <person name="Havlak P."/>
            <person name="Hellsten U."/>
            <person name="Kuo D.H."/>
            <person name="Larsson T."/>
            <person name="Lv J."/>
            <person name="Arendt D."/>
            <person name="Savage R."/>
            <person name="Osoegawa K."/>
            <person name="de Jong P."/>
            <person name="Grimwood J."/>
            <person name="Chapman J.A."/>
            <person name="Shapiro H."/>
            <person name="Aerts A."/>
            <person name="Otillar R.P."/>
            <person name="Terry A.Y."/>
            <person name="Boore J.L."/>
            <person name="Grigoriev I.V."/>
            <person name="Lindberg D.R."/>
            <person name="Seaver E.C."/>
            <person name="Weisblat D.A."/>
            <person name="Putnam N.H."/>
            <person name="Rokhsar D.S."/>
        </authorList>
    </citation>
    <scope>NUCLEOTIDE SEQUENCE</scope>
    <source>
        <strain evidence="6 8">I ESC-2004</strain>
    </source>
</reference>
<keyword evidence="8" id="KW-1185">Reference proteome</keyword>
<dbReference type="EMBL" id="KB305828">
    <property type="protein sequence ID" value="ELU00625.1"/>
    <property type="molecule type" value="Genomic_DNA"/>
</dbReference>
<feature type="compositionally biased region" description="Low complexity" evidence="4">
    <location>
        <begin position="199"/>
        <end position="210"/>
    </location>
</feature>
<dbReference type="AlphaFoldDB" id="R7U2Q1"/>
<dbReference type="OrthoDB" id="6381204at2759"/>
<evidence type="ECO:0000256" key="2">
    <source>
        <dbReference type="ARBA" id="ARBA00022833"/>
    </source>
</evidence>
<dbReference type="PROSITE" id="PS50089">
    <property type="entry name" value="ZF_RING_2"/>
    <property type="match status" value="1"/>
</dbReference>
<reference evidence="8" key="1">
    <citation type="submission" date="2012-12" db="EMBL/GenBank/DDBJ databases">
        <authorList>
            <person name="Hellsten U."/>
            <person name="Grimwood J."/>
            <person name="Chapman J.A."/>
            <person name="Shapiro H."/>
            <person name="Aerts A."/>
            <person name="Otillar R.P."/>
            <person name="Terry A.Y."/>
            <person name="Boore J.L."/>
            <person name="Simakov O."/>
            <person name="Marletaz F."/>
            <person name="Cho S.-J."/>
            <person name="Edsinger-Gonzales E."/>
            <person name="Havlak P."/>
            <person name="Kuo D.-H."/>
            <person name="Larsson T."/>
            <person name="Lv J."/>
            <person name="Arendt D."/>
            <person name="Savage R."/>
            <person name="Osoegawa K."/>
            <person name="de Jong P."/>
            <person name="Lindberg D.R."/>
            <person name="Seaver E.C."/>
            <person name="Weisblat D.A."/>
            <person name="Putnam N.H."/>
            <person name="Grigoriev I.V."/>
            <person name="Rokhsar D.S."/>
        </authorList>
    </citation>
    <scope>NUCLEOTIDE SEQUENCE</scope>
    <source>
        <strain evidence="8">I ESC-2004</strain>
    </source>
</reference>
<protein>
    <recommendedName>
        <fullName evidence="5">RING-type domain-containing protein</fullName>
    </recommendedName>
</protein>
<dbReference type="SUPFAM" id="SSF57850">
    <property type="entry name" value="RING/U-box"/>
    <property type="match status" value="1"/>
</dbReference>
<name>R7U2Q1_CAPTE</name>
<keyword evidence="2" id="KW-0862">Zinc</keyword>
<organism evidence="6">
    <name type="scientific">Capitella teleta</name>
    <name type="common">Polychaete worm</name>
    <dbReference type="NCBI Taxonomy" id="283909"/>
    <lineage>
        <taxon>Eukaryota</taxon>
        <taxon>Metazoa</taxon>
        <taxon>Spiralia</taxon>
        <taxon>Lophotrochozoa</taxon>
        <taxon>Annelida</taxon>
        <taxon>Polychaeta</taxon>
        <taxon>Sedentaria</taxon>
        <taxon>Scolecida</taxon>
        <taxon>Capitellidae</taxon>
        <taxon>Capitella</taxon>
    </lineage>
</organism>
<feature type="compositionally biased region" description="Low complexity" evidence="4">
    <location>
        <begin position="153"/>
        <end position="178"/>
    </location>
</feature>
<evidence type="ECO:0000313" key="7">
    <source>
        <dbReference type="EnsemblMetazoa" id="CapteP206592"/>
    </source>
</evidence>
<gene>
    <name evidence="6" type="ORF">CAPTEDRAFT_206592</name>
</gene>
<evidence type="ECO:0000313" key="8">
    <source>
        <dbReference type="Proteomes" id="UP000014760"/>
    </source>
</evidence>
<proteinExistence type="predicted"/>
<feature type="compositionally biased region" description="Low complexity" evidence="4">
    <location>
        <begin position="125"/>
        <end position="144"/>
    </location>
</feature>
<dbReference type="EMBL" id="AMQN01009630">
    <property type="status" value="NOT_ANNOTATED_CDS"/>
    <property type="molecule type" value="Genomic_DNA"/>
</dbReference>
<dbReference type="HOGENOM" id="CLU_922115_0_0_1"/>
<dbReference type="EnsemblMetazoa" id="CapteT206592">
    <property type="protein sequence ID" value="CapteP206592"/>
    <property type="gene ID" value="CapteG206592"/>
</dbReference>
<evidence type="ECO:0000256" key="3">
    <source>
        <dbReference type="PROSITE-ProRule" id="PRU00175"/>
    </source>
</evidence>
<evidence type="ECO:0000313" key="6">
    <source>
        <dbReference type="EMBL" id="ELU00625.1"/>
    </source>
</evidence>
<keyword evidence="1 3" id="KW-0479">Metal-binding</keyword>
<dbReference type="Proteomes" id="UP000014760">
    <property type="component" value="Unassembled WGS sequence"/>
</dbReference>
<dbReference type="STRING" id="283909.R7U2Q1"/>
<dbReference type="InterPro" id="IPR013083">
    <property type="entry name" value="Znf_RING/FYVE/PHD"/>
</dbReference>
<dbReference type="Gene3D" id="3.30.40.10">
    <property type="entry name" value="Zinc/RING finger domain, C3HC4 (zinc finger)"/>
    <property type="match status" value="1"/>
</dbReference>
<keyword evidence="1 3" id="KW-0863">Zinc-finger</keyword>
<dbReference type="InterPro" id="IPR001841">
    <property type="entry name" value="Znf_RING"/>
</dbReference>
<evidence type="ECO:0000259" key="5">
    <source>
        <dbReference type="PROSITE" id="PS50089"/>
    </source>
</evidence>
<feature type="domain" description="RING-type" evidence="5">
    <location>
        <begin position="68"/>
        <end position="114"/>
    </location>
</feature>
<dbReference type="GO" id="GO:0008270">
    <property type="term" value="F:zinc ion binding"/>
    <property type="evidence" value="ECO:0007669"/>
    <property type="project" value="UniProtKB-KW"/>
</dbReference>
<sequence>MSNSESAGVMSVLHCHLWDITCHRIPDKCDVINSCAFCVINICVVKDRLLSRIEEGEGEVTLTQDEECVVCLASKATMQTFPCGHKVVCRKCFIKTIQVAVTTRSLPLTCVVCRTKILKLKQTGEESSSSSSTSSKKHSGQGSTARKLAGPAQLARQLLSGGSGAASARQQSSSSQASSKHHHDGHPATKIMKPLLICPSQSSSPRHQQSIGASEPTPLAKNTAIRPSHKIYSPKRAVPRRPQVASTDSPLMSGKAWGDRPCQHIHKLDTKYTHLLSPRVTSRCSHCSPVDNASMQIVQQGV</sequence>
<reference evidence="7" key="3">
    <citation type="submission" date="2015-06" db="UniProtKB">
        <authorList>
            <consortium name="EnsemblMetazoa"/>
        </authorList>
    </citation>
    <scope>IDENTIFICATION</scope>
</reference>
<feature type="region of interest" description="Disordered" evidence="4">
    <location>
        <begin position="124"/>
        <end position="253"/>
    </location>
</feature>
<accession>R7U2Q1</accession>